<dbReference type="EMBL" id="VYRZ01000001">
    <property type="protein sequence ID" value="KAA9089470.1"/>
    <property type="molecule type" value="Genomic_DNA"/>
</dbReference>
<keyword evidence="4" id="KW-1185">Reference proteome</keyword>
<evidence type="ECO:0000256" key="1">
    <source>
        <dbReference type="SAM" id="MobiDB-lite"/>
    </source>
</evidence>
<evidence type="ECO:0000256" key="2">
    <source>
        <dbReference type="SAM" id="Phobius"/>
    </source>
</evidence>
<evidence type="ECO:0000313" key="3">
    <source>
        <dbReference type="EMBL" id="KAA9089470.1"/>
    </source>
</evidence>
<dbReference type="RefSeq" id="WP_150418101.1">
    <property type="nucleotide sequence ID" value="NZ_VYRZ01000001.1"/>
</dbReference>
<dbReference type="Proteomes" id="UP000327039">
    <property type="component" value="Unassembled WGS sequence"/>
</dbReference>
<keyword evidence="2" id="KW-0472">Membrane</keyword>
<reference evidence="4" key="1">
    <citation type="submission" date="2019-09" db="EMBL/GenBank/DDBJ databases">
        <title>Mumia zhuanghuii sp. nov. isolated from the intestinal contents of plateau pika (Ochotona curzoniae) in the Qinghai-Tibet plateau of China.</title>
        <authorList>
            <person name="Tian Z."/>
        </authorList>
    </citation>
    <scope>NUCLEOTIDE SEQUENCE [LARGE SCALE GENOMIC DNA]</scope>
    <source>
        <strain evidence="4">DSM 25564</strain>
    </source>
</reference>
<feature type="region of interest" description="Disordered" evidence="1">
    <location>
        <begin position="57"/>
        <end position="80"/>
    </location>
</feature>
<feature type="transmembrane region" description="Helical" evidence="2">
    <location>
        <begin position="6"/>
        <end position="26"/>
    </location>
</feature>
<evidence type="ECO:0000313" key="4">
    <source>
        <dbReference type="Proteomes" id="UP000327039"/>
    </source>
</evidence>
<accession>A0A5J5IY36</accession>
<protein>
    <submittedName>
        <fullName evidence="3">Uncharacterized protein</fullName>
    </submittedName>
</protein>
<keyword evidence="2" id="KW-0812">Transmembrane</keyword>
<comment type="caution">
    <text evidence="3">The sequence shown here is derived from an EMBL/GenBank/DDBJ whole genome shotgun (WGS) entry which is preliminary data.</text>
</comment>
<sequence length="80" mass="8133">MGTTLLLLVLAMLAAAGVVGTLMLVLRDGYRRVPTDPARALPPTDVTAAAAPAAAPAVSGRVSRGRDGMPRAAVTRIHST</sequence>
<keyword evidence="2" id="KW-1133">Transmembrane helix</keyword>
<gene>
    <name evidence="3" type="ORF">F6B42_03035</name>
</gene>
<organism evidence="3 4">
    <name type="scientific">Microbacterium radiodurans</name>
    <dbReference type="NCBI Taxonomy" id="661398"/>
    <lineage>
        <taxon>Bacteria</taxon>
        <taxon>Bacillati</taxon>
        <taxon>Actinomycetota</taxon>
        <taxon>Actinomycetes</taxon>
        <taxon>Micrococcales</taxon>
        <taxon>Microbacteriaceae</taxon>
        <taxon>Microbacterium</taxon>
    </lineage>
</organism>
<name>A0A5J5IY36_9MICO</name>
<proteinExistence type="predicted"/>
<dbReference type="AlphaFoldDB" id="A0A5J5IY36"/>